<dbReference type="GO" id="GO:0005524">
    <property type="term" value="F:ATP binding"/>
    <property type="evidence" value="ECO:0007669"/>
    <property type="project" value="UniProtKB-KW"/>
</dbReference>
<dbReference type="InterPro" id="IPR002464">
    <property type="entry name" value="DNA/RNA_helicase_DEAH_CS"/>
</dbReference>
<evidence type="ECO:0000256" key="11">
    <source>
        <dbReference type="ARBA" id="ARBA00034808"/>
    </source>
</evidence>
<dbReference type="InterPro" id="IPR018982">
    <property type="entry name" value="RQC_domain"/>
</dbReference>
<comment type="catalytic activity">
    <reaction evidence="10">
        <text>Couples ATP hydrolysis with the unwinding of duplex DNA by translocating in the 3'-5' direction.</text>
        <dbReference type="EC" id="5.6.2.4"/>
    </reaction>
</comment>
<keyword evidence="12" id="KW-0175">Coiled coil</keyword>
<dbReference type="Pfam" id="PF00271">
    <property type="entry name" value="Helicase_C"/>
    <property type="match status" value="1"/>
</dbReference>
<dbReference type="GO" id="GO:0006260">
    <property type="term" value="P:DNA replication"/>
    <property type="evidence" value="ECO:0007669"/>
    <property type="project" value="InterPro"/>
</dbReference>
<feature type="compositionally biased region" description="Basic residues" evidence="13">
    <location>
        <begin position="1432"/>
        <end position="1443"/>
    </location>
</feature>
<dbReference type="PANTHER" id="PTHR13710">
    <property type="entry name" value="DNA HELICASE RECQ FAMILY MEMBER"/>
    <property type="match status" value="1"/>
</dbReference>
<evidence type="ECO:0000256" key="10">
    <source>
        <dbReference type="ARBA" id="ARBA00034617"/>
    </source>
</evidence>
<keyword evidence="8" id="KW-0413">Isomerase</keyword>
<keyword evidence="3" id="KW-0547">Nucleotide-binding</keyword>
<feature type="region of interest" description="Disordered" evidence="13">
    <location>
        <begin position="1401"/>
        <end position="1443"/>
    </location>
</feature>
<feature type="region of interest" description="Disordered" evidence="13">
    <location>
        <begin position="491"/>
        <end position="514"/>
    </location>
</feature>
<dbReference type="GO" id="GO:0016787">
    <property type="term" value="F:hydrolase activity"/>
    <property type="evidence" value="ECO:0007669"/>
    <property type="project" value="UniProtKB-KW"/>
</dbReference>
<dbReference type="Gene3D" id="1.10.10.10">
    <property type="entry name" value="Winged helix-like DNA-binding domain superfamily/Winged helix DNA-binding domain"/>
    <property type="match status" value="1"/>
</dbReference>
<dbReference type="PROSITE" id="PS00690">
    <property type="entry name" value="DEAH_ATP_HELICASE"/>
    <property type="match status" value="1"/>
</dbReference>
<dbReference type="GO" id="GO:0009378">
    <property type="term" value="F:four-way junction helicase activity"/>
    <property type="evidence" value="ECO:0007669"/>
    <property type="project" value="TreeGrafter"/>
</dbReference>
<dbReference type="InterPro" id="IPR044876">
    <property type="entry name" value="HRDC_dom_sf"/>
</dbReference>
<dbReference type="GO" id="GO:0005634">
    <property type="term" value="C:nucleus"/>
    <property type="evidence" value="ECO:0007669"/>
    <property type="project" value="UniProtKB-SubCell"/>
</dbReference>
<evidence type="ECO:0000313" key="16">
    <source>
        <dbReference type="EMBL" id="CAB4254320.1"/>
    </source>
</evidence>
<evidence type="ECO:0000256" key="4">
    <source>
        <dbReference type="ARBA" id="ARBA00022801"/>
    </source>
</evidence>
<gene>
    <name evidence="16" type="ORF">KABA2_04S03564</name>
</gene>
<dbReference type="InterPro" id="IPR027417">
    <property type="entry name" value="P-loop_NTPase"/>
</dbReference>
<dbReference type="Pfam" id="PF09382">
    <property type="entry name" value="RQC"/>
    <property type="match status" value="1"/>
</dbReference>
<feature type="compositionally biased region" description="Acidic residues" evidence="13">
    <location>
        <begin position="325"/>
        <end position="339"/>
    </location>
</feature>
<evidence type="ECO:0000256" key="13">
    <source>
        <dbReference type="SAM" id="MobiDB-lite"/>
    </source>
</evidence>
<evidence type="ECO:0000256" key="2">
    <source>
        <dbReference type="ARBA" id="ARBA00005446"/>
    </source>
</evidence>
<dbReference type="Pfam" id="PF16124">
    <property type="entry name" value="RecQ_Zn_bind"/>
    <property type="match status" value="1"/>
</dbReference>
<dbReference type="InterPro" id="IPR036388">
    <property type="entry name" value="WH-like_DNA-bd_sf"/>
</dbReference>
<dbReference type="NCBIfam" id="TIGR00614">
    <property type="entry name" value="recQ_fam"/>
    <property type="match status" value="1"/>
</dbReference>
<dbReference type="CDD" id="cd17920">
    <property type="entry name" value="DEXHc_RecQ"/>
    <property type="match status" value="1"/>
</dbReference>
<dbReference type="InterPro" id="IPR004589">
    <property type="entry name" value="DNA_helicase_ATP-dep_RecQ"/>
</dbReference>
<keyword evidence="9" id="KW-0539">Nucleus</keyword>
<dbReference type="InterPro" id="IPR001650">
    <property type="entry name" value="Helicase_C-like"/>
</dbReference>
<dbReference type="FunFam" id="3.40.50.300:FF:000296">
    <property type="entry name" value="ATP-dependent DNA helicase RecQ"/>
    <property type="match status" value="1"/>
</dbReference>
<dbReference type="GO" id="GO:0043138">
    <property type="term" value="F:3'-5' DNA helicase activity"/>
    <property type="evidence" value="ECO:0007669"/>
    <property type="project" value="UniProtKB-EC"/>
</dbReference>
<dbReference type="OrthoDB" id="10261556at2759"/>
<feature type="compositionally biased region" description="Basic and acidic residues" evidence="13">
    <location>
        <begin position="379"/>
        <end position="388"/>
    </location>
</feature>
<evidence type="ECO:0000256" key="3">
    <source>
        <dbReference type="ARBA" id="ARBA00022741"/>
    </source>
</evidence>
<dbReference type="EC" id="5.6.2.4" evidence="11"/>
<evidence type="ECO:0000256" key="12">
    <source>
        <dbReference type="SAM" id="Coils"/>
    </source>
</evidence>
<name>A0A8H2VF40_9SACH</name>
<dbReference type="Pfam" id="PF00270">
    <property type="entry name" value="DEAD"/>
    <property type="match status" value="1"/>
</dbReference>
<keyword evidence="6" id="KW-0067">ATP-binding</keyword>
<dbReference type="InterPro" id="IPR010997">
    <property type="entry name" value="HRDC-like_sf"/>
</dbReference>
<dbReference type="RefSeq" id="XP_041406164.1">
    <property type="nucleotide sequence ID" value="XM_041550230.1"/>
</dbReference>
<dbReference type="SUPFAM" id="SSF52540">
    <property type="entry name" value="P-loop containing nucleoside triphosphate hydrolases"/>
    <property type="match status" value="2"/>
</dbReference>
<feature type="coiled-coil region" evidence="12">
    <location>
        <begin position="240"/>
        <end position="267"/>
    </location>
</feature>
<comment type="similarity">
    <text evidence="2">Belongs to the helicase family. RecQ subfamily.</text>
</comment>
<dbReference type="GO" id="GO:0031422">
    <property type="term" value="C:RecQ family helicase-topoisomerase III complex"/>
    <property type="evidence" value="ECO:0007669"/>
    <property type="project" value="UniProtKB-ARBA"/>
</dbReference>
<feature type="domain" description="Helicase ATP-binding" evidence="14">
    <location>
        <begin position="683"/>
        <end position="860"/>
    </location>
</feature>
<comment type="caution">
    <text evidence="16">The sequence shown here is derived from an EMBL/GenBank/DDBJ whole genome shotgun (WGS) entry which is preliminary data.</text>
</comment>
<keyword evidence="5 16" id="KW-0347">Helicase</keyword>
<feature type="compositionally biased region" description="Acidic residues" evidence="13">
    <location>
        <begin position="542"/>
        <end position="558"/>
    </location>
</feature>
<evidence type="ECO:0000259" key="15">
    <source>
        <dbReference type="PROSITE" id="PS51194"/>
    </source>
</evidence>
<dbReference type="InterPro" id="IPR022758">
    <property type="entry name" value="Helicase_Sgs1"/>
</dbReference>
<dbReference type="SMART" id="SM00487">
    <property type="entry name" value="DEXDc"/>
    <property type="match status" value="1"/>
</dbReference>
<dbReference type="GO" id="GO:0000724">
    <property type="term" value="P:double-strand break repair via homologous recombination"/>
    <property type="evidence" value="ECO:0007669"/>
    <property type="project" value="TreeGrafter"/>
</dbReference>
<dbReference type="EMBL" id="CAEFZW010000004">
    <property type="protein sequence ID" value="CAB4254320.1"/>
    <property type="molecule type" value="Genomic_DNA"/>
</dbReference>
<organism evidence="16 17">
    <name type="scientific">Maudiozyma barnettii</name>
    <dbReference type="NCBI Taxonomy" id="61262"/>
    <lineage>
        <taxon>Eukaryota</taxon>
        <taxon>Fungi</taxon>
        <taxon>Dikarya</taxon>
        <taxon>Ascomycota</taxon>
        <taxon>Saccharomycotina</taxon>
        <taxon>Saccharomycetes</taxon>
        <taxon>Saccharomycetales</taxon>
        <taxon>Saccharomycetaceae</taxon>
        <taxon>Maudiozyma</taxon>
    </lineage>
</organism>
<evidence type="ECO:0000256" key="1">
    <source>
        <dbReference type="ARBA" id="ARBA00004123"/>
    </source>
</evidence>
<dbReference type="Gene3D" id="3.40.50.300">
    <property type="entry name" value="P-loop containing nucleotide triphosphate hydrolases"/>
    <property type="match status" value="2"/>
</dbReference>
<dbReference type="GO" id="GO:0031573">
    <property type="term" value="P:mitotic intra-S DNA damage checkpoint signaling"/>
    <property type="evidence" value="ECO:0007669"/>
    <property type="project" value="UniProtKB-ARBA"/>
</dbReference>
<evidence type="ECO:0000313" key="17">
    <source>
        <dbReference type="Proteomes" id="UP000644660"/>
    </source>
</evidence>
<dbReference type="Gene3D" id="1.10.150.80">
    <property type="entry name" value="HRDC domain"/>
    <property type="match status" value="1"/>
</dbReference>
<dbReference type="FunFam" id="3.40.50.300:FF:000340">
    <property type="entry name" value="Bloom syndrome, RecQ helicase"/>
    <property type="match status" value="1"/>
</dbReference>
<evidence type="ECO:0000256" key="7">
    <source>
        <dbReference type="ARBA" id="ARBA00023125"/>
    </source>
</evidence>
<dbReference type="PROSITE" id="PS51194">
    <property type="entry name" value="HELICASE_CTER"/>
    <property type="match status" value="1"/>
</dbReference>
<dbReference type="GO" id="GO:0006312">
    <property type="term" value="P:mitotic recombination"/>
    <property type="evidence" value="ECO:0007669"/>
    <property type="project" value="UniProtKB-ARBA"/>
</dbReference>
<dbReference type="GeneID" id="64857309"/>
<dbReference type="SUPFAM" id="SSF47819">
    <property type="entry name" value="HRDC-like"/>
    <property type="match status" value="1"/>
</dbReference>
<feature type="region of interest" description="Disordered" evidence="13">
    <location>
        <begin position="1190"/>
        <end position="1213"/>
    </location>
</feature>
<accession>A0A8H2VF40</accession>
<sequence length="1443" mass="164131">MVTKPSHNLRREHKWLKETESIQQDHDLLVSILGKTFTDTNVRRSTTYGEKTSSVVRDSNNSTPISPVIPWSIPQPSNVVTSNNTISSGSIAASPVAIISSTPTFNNQNHPNNNKNYNNNNIQYNNNNNNINYTAAITAAIKTPNTVSIQAIRPNVGIPSNLNNKTQIQRFQKNSRKEVLPSAIITSPYNKDIINSQKKLIDILKSHSILLLSKCNIMESTSLSEDSKKSKLNNEINPHIIKGEAQIKILETELKNLYEKYKNSQSVVSSRPINTQSNILESQQQSSNNSNNSQLDSTITTPQGTSTNTITQSIPGNTTSTTQDELIEVLDEEDDDDNEPTIIYDKNDESPKPGENVNDDDQTTGRSMRSRNNKINYRIPEKNDPFDYKVGKIDHSRTQEQEGTDNEDDFGSSYIMSVRAEDKMANDALNDSDRQFVVDDSVMEDSDSDFSDESNFLTATTTTTNEIQTQTQDKRSITDTNFEIIMSSPLKSLSQHQANKSNPGDIHLSGNKSTRLPSQFIEPISVIDSNMEYILNENGGNDADEDTDSDEGDNLSDSDLEKFDDERENDTQALNMKEVDNELKIIAERKLNEEEVSDFKDDIPLIKQERTEQVHEADILIEDLDDDFSILDDIDVLKSGSNNVESTPNNVIEHKYPWSEEVEFRLHEVFKLPGFRPNQEDAINATLNGRDVFVLMPTGGGKSLCYQLPAVVKSGKTNGTTIVISPLISLMQDQVEHLLAKNIKASMFSSKGTAEERRQTFNLFIHGLLDLIYISPEMISASEQCKRAIRKLYSDGKLARVVVDEAHCVSNWGHDFRPDYKELNIFKREYPDIPMMALTATASEQVRLDIKHNLELKDPVFLKQSFNRTNLFYSVKPKNKNTINEICQEIKTKFKNQTGIIYCHSKNSCEQTSAQLQNAGIKSAFYHAGMEPDDRLSVQRAWQSNEIRLICATVAFGMGIDKPDVRFVYHFTVPRTLEGYYQETGRAGRDGKYSYCTTYFSFRDIKTIQTMIQKDENLDEENRHKHLDKLQQVMSYCDNLSDCRRKLILSYFNENFDSKLCGKNCDNCRDKGNFETEERDITDTAKRIANMIEKIQNDRVTLIHCQDIFKGSRNSRMMQSGHATLDEHGLGKDMLKSEIERIFFHLVTIGVLQEYSVMNNSGFASSYVRIGPNFYKLRDGKMKVNMKFNVSQRNSRTNTRGTNSSFHSHDNQTRGVHIPEFTNAKAHIQSFTYDESTQPQRSKNGPISLANNASTKSLEELNDITFAYNKLREASLEIANRANPPIRNFLPDGLLRKLATILPATQEEYISIPDVQGNLRNKFRLIKPTIMDLRKRRIQLNASMDFMDSSNSLIATQVSSLPEFPSSLGNKKYGTETRSRFFQQTQDERNKDEMILKQIKETHSKNIPAKSNYLNNNNNQRQKDRYTGNKYNKNRVNKGKYRR</sequence>
<dbReference type="Pfam" id="PF11408">
    <property type="entry name" value="Helicase_Sgs1"/>
    <property type="match status" value="1"/>
</dbReference>
<dbReference type="InterPro" id="IPR014001">
    <property type="entry name" value="Helicase_ATP-bd"/>
</dbReference>
<evidence type="ECO:0000256" key="5">
    <source>
        <dbReference type="ARBA" id="ARBA00022806"/>
    </source>
</evidence>
<feature type="compositionally biased region" description="Polar residues" evidence="13">
    <location>
        <begin position="295"/>
        <end position="323"/>
    </location>
</feature>
<dbReference type="SMART" id="SM00490">
    <property type="entry name" value="HELICc"/>
    <property type="match status" value="1"/>
</dbReference>
<reference evidence="16 17" key="1">
    <citation type="submission" date="2020-05" db="EMBL/GenBank/DDBJ databases">
        <authorList>
            <person name="Casaregola S."/>
            <person name="Devillers H."/>
            <person name="Grondin C."/>
        </authorList>
    </citation>
    <scope>NUCLEOTIDE SEQUENCE [LARGE SCALE GENOMIC DNA]</scope>
    <source>
        <strain evidence="16 17">CLIB 1767</strain>
    </source>
</reference>
<keyword evidence="7" id="KW-0238">DNA-binding</keyword>
<evidence type="ECO:0000256" key="8">
    <source>
        <dbReference type="ARBA" id="ARBA00023235"/>
    </source>
</evidence>
<feature type="domain" description="Helicase C-terminal" evidence="15">
    <location>
        <begin position="882"/>
        <end position="1031"/>
    </location>
</feature>
<proteinExistence type="inferred from homology"/>
<dbReference type="InterPro" id="IPR011545">
    <property type="entry name" value="DEAD/DEAH_box_helicase_dom"/>
</dbReference>
<keyword evidence="17" id="KW-1185">Reference proteome</keyword>
<feature type="region of interest" description="Disordered" evidence="13">
    <location>
        <begin position="535"/>
        <end position="572"/>
    </location>
</feature>
<dbReference type="CDD" id="cd18794">
    <property type="entry name" value="SF2_C_RecQ"/>
    <property type="match status" value="1"/>
</dbReference>
<dbReference type="InterPro" id="IPR032284">
    <property type="entry name" value="RecQ_Zn-bd"/>
</dbReference>
<dbReference type="GO" id="GO:0003677">
    <property type="term" value="F:DNA binding"/>
    <property type="evidence" value="ECO:0007669"/>
    <property type="project" value="UniProtKB-KW"/>
</dbReference>
<dbReference type="PROSITE" id="PS51192">
    <property type="entry name" value="HELICASE_ATP_BIND_1"/>
    <property type="match status" value="1"/>
</dbReference>
<dbReference type="GO" id="GO:0000729">
    <property type="term" value="P:DNA double-strand break processing"/>
    <property type="evidence" value="ECO:0007669"/>
    <property type="project" value="UniProtKB-ARBA"/>
</dbReference>
<dbReference type="PANTHER" id="PTHR13710:SF153">
    <property type="entry name" value="RECQ-LIKE DNA HELICASE BLM"/>
    <property type="match status" value="1"/>
</dbReference>
<feature type="compositionally biased region" description="Low complexity" evidence="13">
    <location>
        <begin position="282"/>
        <end position="294"/>
    </location>
</feature>
<dbReference type="GO" id="GO:0005737">
    <property type="term" value="C:cytoplasm"/>
    <property type="evidence" value="ECO:0007669"/>
    <property type="project" value="TreeGrafter"/>
</dbReference>
<keyword evidence="4" id="KW-0378">Hydrolase</keyword>
<evidence type="ECO:0000256" key="9">
    <source>
        <dbReference type="ARBA" id="ARBA00023242"/>
    </source>
</evidence>
<evidence type="ECO:0000256" key="6">
    <source>
        <dbReference type="ARBA" id="ARBA00022840"/>
    </source>
</evidence>
<dbReference type="SMART" id="SM00956">
    <property type="entry name" value="RQC"/>
    <property type="match status" value="1"/>
</dbReference>
<dbReference type="Proteomes" id="UP000644660">
    <property type="component" value="Unassembled WGS sequence"/>
</dbReference>
<feature type="region of interest" description="Disordered" evidence="13">
    <location>
        <begin position="279"/>
        <end position="388"/>
    </location>
</feature>
<protein>
    <recommendedName>
        <fullName evidence="11">DNA 3'-5' helicase</fullName>
        <ecNumber evidence="11">5.6.2.4</ecNumber>
    </recommendedName>
</protein>
<evidence type="ECO:0000259" key="14">
    <source>
        <dbReference type="PROSITE" id="PS51192"/>
    </source>
</evidence>
<feature type="compositionally biased region" description="Polar residues" evidence="13">
    <location>
        <begin position="491"/>
        <end position="502"/>
    </location>
</feature>
<comment type="subcellular location">
    <subcellularLocation>
        <location evidence="1">Nucleus</location>
    </subcellularLocation>
</comment>
<feature type="compositionally biased region" description="Polar residues" evidence="13">
    <location>
        <begin position="1190"/>
        <end position="1206"/>
    </location>
</feature>